<proteinExistence type="predicted"/>
<feature type="transmembrane region" description="Helical" evidence="1">
    <location>
        <begin position="234"/>
        <end position="256"/>
    </location>
</feature>
<evidence type="ECO:0000256" key="1">
    <source>
        <dbReference type="SAM" id="Phobius"/>
    </source>
</evidence>
<dbReference type="EMBL" id="BAABHA010000001">
    <property type="protein sequence ID" value="GAA4373818.1"/>
    <property type="molecule type" value="Genomic_DNA"/>
</dbReference>
<dbReference type="Proteomes" id="UP001500454">
    <property type="component" value="Unassembled WGS sequence"/>
</dbReference>
<feature type="transmembrane region" description="Helical" evidence="1">
    <location>
        <begin position="67"/>
        <end position="83"/>
    </location>
</feature>
<keyword evidence="1" id="KW-1133">Transmembrane helix</keyword>
<feature type="transmembrane region" description="Helical" evidence="1">
    <location>
        <begin position="164"/>
        <end position="187"/>
    </location>
</feature>
<feature type="transmembrane region" description="Helical" evidence="1">
    <location>
        <begin position="268"/>
        <end position="290"/>
    </location>
</feature>
<organism evidence="2 3">
    <name type="scientific">Hymenobacter koreensis</name>
    <dbReference type="NCBI Taxonomy" id="1084523"/>
    <lineage>
        <taxon>Bacteria</taxon>
        <taxon>Pseudomonadati</taxon>
        <taxon>Bacteroidota</taxon>
        <taxon>Cytophagia</taxon>
        <taxon>Cytophagales</taxon>
        <taxon>Hymenobacteraceae</taxon>
        <taxon>Hymenobacter</taxon>
    </lineage>
</organism>
<comment type="caution">
    <text evidence="2">The sequence shown here is derived from an EMBL/GenBank/DDBJ whole genome shotgun (WGS) entry which is preliminary data.</text>
</comment>
<keyword evidence="3" id="KW-1185">Reference proteome</keyword>
<feature type="transmembrane region" description="Helical" evidence="1">
    <location>
        <begin position="29"/>
        <end position="55"/>
    </location>
</feature>
<keyword evidence="1" id="KW-0812">Transmembrane</keyword>
<evidence type="ECO:0000313" key="3">
    <source>
        <dbReference type="Proteomes" id="UP001500454"/>
    </source>
</evidence>
<gene>
    <name evidence="2" type="ORF">GCM10023186_04750</name>
</gene>
<sequence>MSLTASAFVPVSTRLLVPRLVALWALSEALLGGVLHALKLPVTGLVVGGAAVVLLRLLGHYARRPGIVLRGMLVVLALKAMLSPQSPPTAYVAVAFQGLIGEWLSWGTSFPRLRGMALGLLTMLESAAQRVLMLWLVFGNGLPEAFNQFVQGLLGPWAAQQPNYALLLAGGYLALHALVGIVLGWWAGGLPAQLPHLAQLYPWLWQPDEPQTDEDTPAQADTPPPARRWRMSRVLLIIWLFIAALWLAAALGWAPVVGLNQSKLIGLLLRSAVIYGGWALLVAPLLLRVLRRWLSRPRGRWASDLAATLRLLPTTRRLVAQCWRITAGHRGWRRWRWFGRALAVNVFVQPVRQSA</sequence>
<evidence type="ECO:0000313" key="2">
    <source>
        <dbReference type="EMBL" id="GAA4373818.1"/>
    </source>
</evidence>
<feature type="transmembrane region" description="Helical" evidence="1">
    <location>
        <begin position="89"/>
        <end position="106"/>
    </location>
</feature>
<dbReference type="RefSeq" id="WP_345221016.1">
    <property type="nucleotide sequence ID" value="NZ_BAABHA010000001.1"/>
</dbReference>
<name>A0ABP8IUE0_9BACT</name>
<accession>A0ABP8IUE0</accession>
<protein>
    <submittedName>
        <fullName evidence="2">Uncharacterized protein</fullName>
    </submittedName>
</protein>
<keyword evidence="1" id="KW-0472">Membrane</keyword>
<reference evidence="3" key="1">
    <citation type="journal article" date="2019" name="Int. J. Syst. Evol. Microbiol.">
        <title>The Global Catalogue of Microorganisms (GCM) 10K type strain sequencing project: providing services to taxonomists for standard genome sequencing and annotation.</title>
        <authorList>
            <consortium name="The Broad Institute Genomics Platform"/>
            <consortium name="The Broad Institute Genome Sequencing Center for Infectious Disease"/>
            <person name="Wu L."/>
            <person name="Ma J."/>
        </authorList>
    </citation>
    <scope>NUCLEOTIDE SEQUENCE [LARGE SCALE GENOMIC DNA]</scope>
    <source>
        <strain evidence="3">JCM 17924</strain>
    </source>
</reference>